<evidence type="ECO:0000256" key="1">
    <source>
        <dbReference type="ARBA" id="ARBA00001947"/>
    </source>
</evidence>
<evidence type="ECO:0000256" key="9">
    <source>
        <dbReference type="ARBA" id="ARBA00041763"/>
    </source>
</evidence>
<dbReference type="InterPro" id="IPR002125">
    <property type="entry name" value="CMP_dCMP_dom"/>
</dbReference>
<protein>
    <recommendedName>
        <fullName evidence="11">Probable deoxycytidylate deaminase</fullName>
        <ecNumber evidence="8">3.5.4.12</ecNumber>
    </recommendedName>
    <alternativeName>
        <fullName evidence="9">dCMP deaminase</fullName>
    </alternativeName>
</protein>
<comment type="function">
    <text evidence="7">Supplies the nucleotide substrate for thymidylate synthetase.</text>
</comment>
<evidence type="ECO:0000256" key="12">
    <source>
        <dbReference type="PIRSR" id="PIRSR006019-1"/>
    </source>
</evidence>
<evidence type="ECO:0000256" key="4">
    <source>
        <dbReference type="ARBA" id="ARBA00022727"/>
    </source>
</evidence>
<evidence type="ECO:0000256" key="3">
    <source>
        <dbReference type="ARBA" id="ARBA00022723"/>
    </source>
</evidence>
<dbReference type="PROSITE" id="PS00903">
    <property type="entry name" value="CYT_DCMP_DEAMINASES_1"/>
    <property type="match status" value="1"/>
</dbReference>
<comment type="catalytic activity">
    <reaction evidence="10">
        <text>dCMP + H2O + H(+) = dUMP + NH4(+)</text>
        <dbReference type="Rhea" id="RHEA:22924"/>
        <dbReference type="ChEBI" id="CHEBI:15377"/>
        <dbReference type="ChEBI" id="CHEBI:15378"/>
        <dbReference type="ChEBI" id="CHEBI:28938"/>
        <dbReference type="ChEBI" id="CHEBI:57566"/>
        <dbReference type="ChEBI" id="CHEBI:246422"/>
        <dbReference type="EC" id="3.5.4.12"/>
    </reaction>
</comment>
<keyword evidence="15" id="KW-1185">Reference proteome</keyword>
<dbReference type="InterPro" id="IPR035105">
    <property type="entry name" value="Deoxycytidylate_deaminase_dom"/>
</dbReference>
<evidence type="ECO:0000256" key="6">
    <source>
        <dbReference type="ARBA" id="ARBA00022833"/>
    </source>
</evidence>
<evidence type="ECO:0000256" key="11">
    <source>
        <dbReference type="ARBA" id="ARBA00071625"/>
    </source>
</evidence>
<evidence type="ECO:0000256" key="5">
    <source>
        <dbReference type="ARBA" id="ARBA00022801"/>
    </source>
</evidence>
<dbReference type="InterPro" id="IPR016473">
    <property type="entry name" value="dCMP_deaminase"/>
</dbReference>
<evidence type="ECO:0000256" key="10">
    <source>
        <dbReference type="ARBA" id="ARBA00052978"/>
    </source>
</evidence>
<reference evidence="16" key="1">
    <citation type="submission" date="2022-11" db="UniProtKB">
        <authorList>
            <consortium name="WormBaseParasite"/>
        </authorList>
    </citation>
    <scope>IDENTIFICATION</scope>
</reference>
<dbReference type="CDD" id="cd01286">
    <property type="entry name" value="deoxycytidylate_deaminase"/>
    <property type="match status" value="1"/>
</dbReference>
<dbReference type="GO" id="GO:0005737">
    <property type="term" value="C:cytoplasm"/>
    <property type="evidence" value="ECO:0007669"/>
    <property type="project" value="TreeGrafter"/>
</dbReference>
<dbReference type="SUPFAM" id="SSF53927">
    <property type="entry name" value="Cytidine deaminase-like"/>
    <property type="match status" value="1"/>
</dbReference>
<evidence type="ECO:0000256" key="2">
    <source>
        <dbReference type="ARBA" id="ARBA00006576"/>
    </source>
</evidence>
<accession>A0A915KC58</accession>
<sequence>MAENSLPHDRNNFSSSNVIKISEKRCDYINWQDYFMSIACLSARRSKDPRTQVGACIVNEENKIVGIGYNGMPIGCCDDLLPWGRESNNPLENKYVYVCHAEMNAIMNSNSLSLKNCRIYATHFPCNECTKLIIQSGIRKIIYMNDNNGFPTYHASKKLLNMVGIDYQ</sequence>
<dbReference type="Pfam" id="PF00383">
    <property type="entry name" value="dCMP_cyt_deam_1"/>
    <property type="match status" value="1"/>
</dbReference>
<evidence type="ECO:0000259" key="14">
    <source>
        <dbReference type="PROSITE" id="PS51747"/>
    </source>
</evidence>
<dbReference type="Gene3D" id="3.40.140.10">
    <property type="entry name" value="Cytidine Deaminase, domain 2"/>
    <property type="match status" value="1"/>
</dbReference>
<name>A0A915KC58_ROMCU</name>
<dbReference type="FunFam" id="3.40.140.10:FF:000021">
    <property type="entry name" value="Deoxycytidylate deaminase"/>
    <property type="match status" value="1"/>
</dbReference>
<dbReference type="PANTHER" id="PTHR11086:SF18">
    <property type="entry name" value="DEOXYCYTIDYLATE DEAMINASE"/>
    <property type="match status" value="1"/>
</dbReference>
<dbReference type="GO" id="GO:0008270">
    <property type="term" value="F:zinc ion binding"/>
    <property type="evidence" value="ECO:0007669"/>
    <property type="project" value="InterPro"/>
</dbReference>
<feature type="binding site" evidence="13">
    <location>
        <position position="100"/>
    </location>
    <ligand>
        <name>Zn(2+)</name>
        <dbReference type="ChEBI" id="CHEBI:29105"/>
        <note>catalytic</note>
    </ligand>
</feature>
<dbReference type="PROSITE" id="PS51747">
    <property type="entry name" value="CYT_DCMP_DEAMINASES_2"/>
    <property type="match status" value="1"/>
</dbReference>
<dbReference type="OMA" id="HQPQMKE"/>
<keyword evidence="5" id="KW-0378">Hydrolase</keyword>
<organism evidence="15 16">
    <name type="scientific">Romanomermis culicivorax</name>
    <name type="common">Nematode worm</name>
    <dbReference type="NCBI Taxonomy" id="13658"/>
    <lineage>
        <taxon>Eukaryota</taxon>
        <taxon>Metazoa</taxon>
        <taxon>Ecdysozoa</taxon>
        <taxon>Nematoda</taxon>
        <taxon>Enoplea</taxon>
        <taxon>Dorylaimia</taxon>
        <taxon>Mermithida</taxon>
        <taxon>Mermithoidea</taxon>
        <taxon>Mermithidae</taxon>
        <taxon>Romanomermis</taxon>
    </lineage>
</organism>
<dbReference type="InterPro" id="IPR016192">
    <property type="entry name" value="APOBEC/CMP_deaminase_Zn-bd"/>
</dbReference>
<dbReference type="WBParaSite" id="nRc.2.0.1.t35494-RA">
    <property type="protein sequence ID" value="nRc.2.0.1.t35494-RA"/>
    <property type="gene ID" value="nRc.2.0.1.g35494"/>
</dbReference>
<keyword evidence="4" id="KW-0545">Nucleotide biosynthesis</keyword>
<dbReference type="GO" id="GO:0009165">
    <property type="term" value="P:nucleotide biosynthetic process"/>
    <property type="evidence" value="ECO:0007669"/>
    <property type="project" value="UniProtKB-KW"/>
</dbReference>
<feature type="active site" description="Proton donor" evidence="12">
    <location>
        <position position="102"/>
    </location>
</feature>
<dbReference type="GO" id="GO:0004132">
    <property type="term" value="F:dCMP deaminase activity"/>
    <property type="evidence" value="ECO:0007669"/>
    <property type="project" value="UniProtKB-EC"/>
</dbReference>
<comment type="cofactor">
    <cofactor evidence="1 13">
        <name>Zn(2+)</name>
        <dbReference type="ChEBI" id="CHEBI:29105"/>
    </cofactor>
</comment>
<dbReference type="EC" id="3.5.4.12" evidence="8"/>
<proteinExistence type="inferred from homology"/>
<comment type="similarity">
    <text evidence="2">Belongs to the cytidine and deoxycytidylate deaminase family.</text>
</comment>
<evidence type="ECO:0000256" key="13">
    <source>
        <dbReference type="PIRSR" id="PIRSR006019-2"/>
    </source>
</evidence>
<evidence type="ECO:0000256" key="7">
    <source>
        <dbReference type="ARBA" id="ARBA00037036"/>
    </source>
</evidence>
<dbReference type="InterPro" id="IPR015517">
    <property type="entry name" value="dCMP_deaminase-rel"/>
</dbReference>
<evidence type="ECO:0000313" key="16">
    <source>
        <dbReference type="WBParaSite" id="nRc.2.0.1.t35494-RA"/>
    </source>
</evidence>
<feature type="domain" description="CMP/dCMP-type deaminase" evidence="14">
    <location>
        <begin position="30"/>
        <end position="167"/>
    </location>
</feature>
<feature type="binding site" evidence="13">
    <location>
        <position position="129"/>
    </location>
    <ligand>
        <name>Zn(2+)</name>
        <dbReference type="ChEBI" id="CHEBI:29105"/>
        <note>catalytic</note>
    </ligand>
</feature>
<dbReference type="InterPro" id="IPR016193">
    <property type="entry name" value="Cytidine_deaminase-like"/>
</dbReference>
<dbReference type="GO" id="GO:0006220">
    <property type="term" value="P:pyrimidine nucleotide metabolic process"/>
    <property type="evidence" value="ECO:0007669"/>
    <property type="project" value="InterPro"/>
</dbReference>
<evidence type="ECO:0000256" key="8">
    <source>
        <dbReference type="ARBA" id="ARBA00038938"/>
    </source>
</evidence>
<dbReference type="AlphaFoldDB" id="A0A915KC58"/>
<dbReference type="Proteomes" id="UP000887565">
    <property type="component" value="Unplaced"/>
</dbReference>
<feature type="binding site" evidence="13">
    <location>
        <position position="126"/>
    </location>
    <ligand>
        <name>Zn(2+)</name>
        <dbReference type="ChEBI" id="CHEBI:29105"/>
        <note>catalytic</note>
    </ligand>
</feature>
<evidence type="ECO:0000313" key="15">
    <source>
        <dbReference type="Proteomes" id="UP000887565"/>
    </source>
</evidence>
<dbReference type="PIRSF" id="PIRSF006019">
    <property type="entry name" value="dCMP_deaminase"/>
    <property type="match status" value="1"/>
</dbReference>
<keyword evidence="6 13" id="KW-0862">Zinc</keyword>
<keyword evidence="3 13" id="KW-0479">Metal-binding</keyword>
<dbReference type="PANTHER" id="PTHR11086">
    <property type="entry name" value="DEOXYCYTIDYLATE DEAMINASE-RELATED"/>
    <property type="match status" value="1"/>
</dbReference>